<evidence type="ECO:0000313" key="3">
    <source>
        <dbReference type="WBParaSite" id="GPUH_0002700801-mRNA-1"/>
    </source>
</evidence>
<evidence type="ECO:0000313" key="2">
    <source>
        <dbReference type="Proteomes" id="UP000271098"/>
    </source>
</evidence>
<sequence>MQQDYFQRPRIVYRIGVPNPLSLDQYSALL</sequence>
<reference evidence="1 2" key="2">
    <citation type="submission" date="2018-11" db="EMBL/GenBank/DDBJ databases">
        <authorList>
            <consortium name="Pathogen Informatics"/>
        </authorList>
    </citation>
    <scope>NUCLEOTIDE SEQUENCE [LARGE SCALE GENOMIC DNA]</scope>
</reference>
<proteinExistence type="predicted"/>
<dbReference type="EMBL" id="UYRT01116441">
    <property type="protein sequence ID" value="VDN49760.1"/>
    <property type="molecule type" value="Genomic_DNA"/>
</dbReference>
<protein>
    <submittedName>
        <fullName evidence="3">DUF433 domain-containing protein</fullName>
    </submittedName>
</protein>
<gene>
    <name evidence="1" type="ORF">GPUH_LOCUS26978</name>
</gene>
<reference evidence="3" key="1">
    <citation type="submission" date="2016-06" db="UniProtKB">
        <authorList>
            <consortium name="WormBaseParasite"/>
        </authorList>
    </citation>
    <scope>IDENTIFICATION</scope>
</reference>
<accession>A0A183F187</accession>
<dbReference type="WBParaSite" id="GPUH_0002700801-mRNA-1">
    <property type="protein sequence ID" value="GPUH_0002700801-mRNA-1"/>
    <property type="gene ID" value="GPUH_0002700801"/>
</dbReference>
<keyword evidence="2" id="KW-1185">Reference proteome</keyword>
<evidence type="ECO:0000313" key="1">
    <source>
        <dbReference type="EMBL" id="VDN49760.1"/>
    </source>
</evidence>
<name>A0A183F187_9BILA</name>
<dbReference type="AlphaFoldDB" id="A0A183F187"/>
<dbReference type="Proteomes" id="UP000271098">
    <property type="component" value="Unassembled WGS sequence"/>
</dbReference>
<organism evidence="3">
    <name type="scientific">Gongylonema pulchrum</name>
    <dbReference type="NCBI Taxonomy" id="637853"/>
    <lineage>
        <taxon>Eukaryota</taxon>
        <taxon>Metazoa</taxon>
        <taxon>Ecdysozoa</taxon>
        <taxon>Nematoda</taxon>
        <taxon>Chromadorea</taxon>
        <taxon>Rhabditida</taxon>
        <taxon>Spirurina</taxon>
        <taxon>Spiruromorpha</taxon>
        <taxon>Spiruroidea</taxon>
        <taxon>Gongylonematidae</taxon>
        <taxon>Gongylonema</taxon>
    </lineage>
</organism>